<sequence length="239" mass="28341">MDELNVKVGSFEGPLELLLHLIKKLEIDIYDIPMTLITEQYLQYMKQLPKEDWDQTSKYMVMAATLLAIKSKMLLPIEQQEEQEDPRKELVEQLLTYQQYQEAAEWLDEKQEGKYGCFSHDSYNLEPYQKEVQLEMGKYQAQQLYQAIAHLQLRAKTEGEAQEKFIWKDHWTIGGQMRWLEEQLRHHSSFSLQKSWQGKPSLYKVTTFSALLELVKRDEMVAIQEKNFGEIIIRGRECE</sequence>
<dbReference type="eggNOG" id="COG1354">
    <property type="taxonomic scope" value="Bacteria"/>
</dbReference>
<dbReference type="STRING" id="1234409.C683_0431"/>
<evidence type="ECO:0000313" key="5">
    <source>
        <dbReference type="Proteomes" id="UP000016057"/>
    </source>
</evidence>
<dbReference type="EMBL" id="AMYT01000011">
    <property type="protein sequence ID" value="EKU27650.1"/>
    <property type="molecule type" value="Genomic_DNA"/>
</dbReference>
<dbReference type="GO" id="GO:0051301">
    <property type="term" value="P:cell division"/>
    <property type="evidence" value="ECO:0007669"/>
    <property type="project" value="UniProtKB-KW"/>
</dbReference>
<evidence type="ECO:0000256" key="3">
    <source>
        <dbReference type="HAMAP-Rule" id="MF_01805"/>
    </source>
</evidence>
<protein>
    <recommendedName>
        <fullName evidence="2 3">Segregation and condensation protein A</fullName>
    </recommendedName>
</protein>
<dbReference type="OrthoDB" id="9811016at2"/>
<name>K8Z9U3_9ENTE</name>
<dbReference type="GO" id="GO:0006260">
    <property type="term" value="P:DNA replication"/>
    <property type="evidence" value="ECO:0007669"/>
    <property type="project" value="UniProtKB-UniRule"/>
</dbReference>
<dbReference type="Gene3D" id="6.10.250.2410">
    <property type="match status" value="1"/>
</dbReference>
<accession>K8Z9U3</accession>
<gene>
    <name evidence="3" type="primary">scpA</name>
    <name evidence="4" type="ORF">C683_0431</name>
</gene>
<comment type="subunit">
    <text evidence="3">Component of a cohesin-like complex composed of ScpA, ScpB and the Smc homodimer, in which ScpA and ScpB bind to the head domain of Smc. The presence of the three proteins is required for the association of the complex with DNA.</text>
</comment>
<dbReference type="PANTHER" id="PTHR33969">
    <property type="entry name" value="SEGREGATION AND CONDENSATION PROTEIN A"/>
    <property type="match status" value="1"/>
</dbReference>
<dbReference type="PANTHER" id="PTHR33969:SF2">
    <property type="entry name" value="SEGREGATION AND CONDENSATION PROTEIN A"/>
    <property type="match status" value="1"/>
</dbReference>
<keyword evidence="5" id="KW-1185">Reference proteome</keyword>
<evidence type="ECO:0000256" key="2">
    <source>
        <dbReference type="ARBA" id="ARBA00044777"/>
    </source>
</evidence>
<dbReference type="AlphaFoldDB" id="K8Z9U3"/>
<dbReference type="Proteomes" id="UP000016057">
    <property type="component" value="Unassembled WGS sequence"/>
</dbReference>
<comment type="function">
    <text evidence="3">Participates in chromosomal partition during cell division. May act via the formation of a condensin-like complex containing Smc and ScpB that pull DNA away from mid-cell into both cell halves.</text>
</comment>
<keyword evidence="1 3" id="KW-0159">Chromosome partition</keyword>
<comment type="similarity">
    <text evidence="3">Belongs to the ScpA family.</text>
</comment>
<dbReference type="InterPro" id="IPR003768">
    <property type="entry name" value="ScpA"/>
</dbReference>
<dbReference type="HAMAP" id="MF_01805">
    <property type="entry name" value="ScpA"/>
    <property type="match status" value="1"/>
</dbReference>
<dbReference type="GO" id="GO:0007059">
    <property type="term" value="P:chromosome segregation"/>
    <property type="evidence" value="ECO:0007669"/>
    <property type="project" value="UniProtKB-UniRule"/>
</dbReference>
<proteinExistence type="inferred from homology"/>
<reference evidence="4 5" key="1">
    <citation type="journal article" date="2013" name="Genome Announc.">
        <title>Draft Genome Sequence of Catellicoccus marimammalium, a Novel Species Commonly Found in Gull Feces.</title>
        <authorList>
            <person name="Weigand M.R."/>
            <person name="Ryu H."/>
            <person name="Bozcek L."/>
            <person name="Konstantinidis K.T."/>
            <person name="Santo Domingo J.W."/>
        </authorList>
    </citation>
    <scope>NUCLEOTIDE SEQUENCE [LARGE SCALE GENOMIC DNA]</scope>
    <source>
        <strain evidence="4 5">M35/04/3</strain>
    </source>
</reference>
<evidence type="ECO:0000313" key="4">
    <source>
        <dbReference type="EMBL" id="EKU27650.1"/>
    </source>
</evidence>
<evidence type="ECO:0000256" key="1">
    <source>
        <dbReference type="ARBA" id="ARBA00022829"/>
    </source>
</evidence>
<dbReference type="RefSeq" id="WP_009488907.1">
    <property type="nucleotide sequence ID" value="NZ_AMYT01000011.1"/>
</dbReference>
<keyword evidence="3" id="KW-0131">Cell cycle</keyword>
<dbReference type="GO" id="GO:0005737">
    <property type="term" value="C:cytoplasm"/>
    <property type="evidence" value="ECO:0007669"/>
    <property type="project" value="UniProtKB-SubCell"/>
</dbReference>
<keyword evidence="3" id="KW-0963">Cytoplasm</keyword>
<keyword evidence="3" id="KW-0132">Cell division</keyword>
<dbReference type="Pfam" id="PF02616">
    <property type="entry name" value="SMC_ScpA"/>
    <property type="match status" value="1"/>
</dbReference>
<comment type="subcellular location">
    <subcellularLocation>
        <location evidence="3">Cytoplasm</location>
    </subcellularLocation>
    <text evidence="3">Associated with two foci at the outer edges of the nucleoid region in young cells, and at four foci within both cell halves in older cells.</text>
</comment>
<organism evidence="4 5">
    <name type="scientific">Catellicoccus marimammalium M35/04/3</name>
    <dbReference type="NCBI Taxonomy" id="1234409"/>
    <lineage>
        <taxon>Bacteria</taxon>
        <taxon>Bacillati</taxon>
        <taxon>Bacillota</taxon>
        <taxon>Bacilli</taxon>
        <taxon>Lactobacillales</taxon>
        <taxon>Enterococcaceae</taxon>
        <taxon>Catellicoccus</taxon>
    </lineage>
</organism>
<dbReference type="PATRIC" id="fig|1234409.3.peg.398"/>
<comment type="caution">
    <text evidence="4">The sequence shown here is derived from an EMBL/GenBank/DDBJ whole genome shotgun (WGS) entry which is preliminary data.</text>
</comment>